<feature type="domain" description="Ubiquitin-like protease family profile" evidence="12">
    <location>
        <begin position="133"/>
        <end position="178"/>
    </location>
</feature>
<dbReference type="GO" id="GO:0005524">
    <property type="term" value="F:ATP binding"/>
    <property type="evidence" value="ECO:0007669"/>
    <property type="project" value="UniProtKB-KW"/>
</dbReference>
<evidence type="ECO:0000256" key="5">
    <source>
        <dbReference type="ARBA" id="ARBA00022679"/>
    </source>
</evidence>
<comment type="similarity">
    <text evidence="1">Belongs to the peptidase C48 family.</text>
</comment>
<organism evidence="13 14">
    <name type="scientific">Tetracentron sinense</name>
    <name type="common">Spur-leaf</name>
    <dbReference type="NCBI Taxonomy" id="13715"/>
    <lineage>
        <taxon>Eukaryota</taxon>
        <taxon>Viridiplantae</taxon>
        <taxon>Streptophyta</taxon>
        <taxon>Embryophyta</taxon>
        <taxon>Tracheophyta</taxon>
        <taxon>Spermatophyta</taxon>
        <taxon>Magnoliopsida</taxon>
        <taxon>Trochodendrales</taxon>
        <taxon>Trochodendraceae</taxon>
        <taxon>Tetracentron</taxon>
    </lineage>
</organism>
<evidence type="ECO:0000259" key="12">
    <source>
        <dbReference type="Pfam" id="PF02902"/>
    </source>
</evidence>
<evidence type="ECO:0000256" key="9">
    <source>
        <dbReference type="ARBA" id="ARBA00022840"/>
    </source>
</evidence>
<proteinExistence type="inferred from homology"/>
<evidence type="ECO:0000256" key="7">
    <source>
        <dbReference type="ARBA" id="ARBA00022777"/>
    </source>
</evidence>
<keyword evidence="8" id="KW-0378">Hydrolase</keyword>
<dbReference type="InterPro" id="IPR003653">
    <property type="entry name" value="Peptidase_C48_C"/>
</dbReference>
<keyword evidence="4" id="KW-0645">Protease</keyword>
<gene>
    <name evidence="13" type="ORF">HHK36_029761</name>
</gene>
<evidence type="ECO:0000256" key="6">
    <source>
        <dbReference type="ARBA" id="ARBA00022741"/>
    </source>
</evidence>
<protein>
    <recommendedName>
        <fullName evidence="2">non-specific serine/threonine protein kinase</fullName>
        <ecNumber evidence="2">2.7.11.1</ecNumber>
    </recommendedName>
</protein>
<dbReference type="InterPro" id="IPR051420">
    <property type="entry name" value="Ser_Thr_Kinases_DiverseReg"/>
</dbReference>
<dbReference type="GO" id="GO:0006508">
    <property type="term" value="P:proteolysis"/>
    <property type="evidence" value="ECO:0007669"/>
    <property type="project" value="UniProtKB-KW"/>
</dbReference>
<evidence type="ECO:0000256" key="3">
    <source>
        <dbReference type="ARBA" id="ARBA00022527"/>
    </source>
</evidence>
<evidence type="ECO:0000256" key="4">
    <source>
        <dbReference type="ARBA" id="ARBA00022670"/>
    </source>
</evidence>
<keyword evidence="7" id="KW-0418">Kinase</keyword>
<keyword evidence="6" id="KW-0547">Nucleotide-binding</keyword>
<dbReference type="EC" id="2.7.11.1" evidence="2"/>
<dbReference type="Pfam" id="PF02902">
    <property type="entry name" value="Peptidase_C48"/>
    <property type="match status" value="1"/>
</dbReference>
<keyword evidence="3" id="KW-0723">Serine/threonine-protein kinase</keyword>
<dbReference type="Gene3D" id="3.40.395.10">
    <property type="entry name" value="Adenoviral Proteinase, Chain A"/>
    <property type="match status" value="1"/>
</dbReference>
<dbReference type="PANTHER" id="PTHR48005:SF16">
    <property type="entry name" value="MDIS1-INTERACTING RECEPTOR LIKE KINASE 2-LIKE ISOFORM X1"/>
    <property type="match status" value="1"/>
</dbReference>
<evidence type="ECO:0000256" key="2">
    <source>
        <dbReference type="ARBA" id="ARBA00012513"/>
    </source>
</evidence>
<keyword evidence="9" id="KW-0067">ATP-binding</keyword>
<dbReference type="Proteomes" id="UP000655225">
    <property type="component" value="Unassembled WGS sequence"/>
</dbReference>
<sequence length="187" mass="21362">MKVTEKCDVYSFGVVALEVIMGRHPGEFISSLPSSVCEDILLEDVLDPRSFSSYNSTVSEVKWLSKEPEVLYPNDGLKSLHISGYLWGLSKFFPHHRQGNCIGRLKVDILPSLFYVVGDEEAIYGEKWKVEEVSCPKQENNGHACGIYVLKFVDYLCSELPLDFTQANINYFRRWITLELFAREAKP</sequence>
<dbReference type="OrthoDB" id="676979at2759"/>
<reference evidence="13 14" key="1">
    <citation type="submission" date="2020-04" db="EMBL/GenBank/DDBJ databases">
        <title>Plant Genome Project.</title>
        <authorList>
            <person name="Zhang R.-G."/>
        </authorList>
    </citation>
    <scope>NUCLEOTIDE SEQUENCE [LARGE SCALE GENOMIC DNA]</scope>
    <source>
        <strain evidence="13">YNK0</strain>
        <tissue evidence="13">Leaf</tissue>
    </source>
</reference>
<dbReference type="GO" id="GO:0008234">
    <property type="term" value="F:cysteine-type peptidase activity"/>
    <property type="evidence" value="ECO:0007669"/>
    <property type="project" value="InterPro"/>
</dbReference>
<dbReference type="InterPro" id="IPR011009">
    <property type="entry name" value="Kinase-like_dom_sf"/>
</dbReference>
<evidence type="ECO:0000256" key="1">
    <source>
        <dbReference type="ARBA" id="ARBA00005234"/>
    </source>
</evidence>
<dbReference type="GO" id="GO:0004674">
    <property type="term" value="F:protein serine/threonine kinase activity"/>
    <property type="evidence" value="ECO:0007669"/>
    <property type="project" value="UniProtKB-KW"/>
</dbReference>
<evidence type="ECO:0000256" key="10">
    <source>
        <dbReference type="ARBA" id="ARBA00047899"/>
    </source>
</evidence>
<dbReference type="EMBL" id="JABCRI010000023">
    <property type="protein sequence ID" value="KAF8378422.1"/>
    <property type="molecule type" value="Genomic_DNA"/>
</dbReference>
<evidence type="ECO:0000256" key="11">
    <source>
        <dbReference type="ARBA" id="ARBA00048679"/>
    </source>
</evidence>
<comment type="catalytic activity">
    <reaction evidence="10">
        <text>L-threonyl-[protein] + ATP = O-phospho-L-threonyl-[protein] + ADP + H(+)</text>
        <dbReference type="Rhea" id="RHEA:46608"/>
        <dbReference type="Rhea" id="RHEA-COMP:11060"/>
        <dbReference type="Rhea" id="RHEA-COMP:11605"/>
        <dbReference type="ChEBI" id="CHEBI:15378"/>
        <dbReference type="ChEBI" id="CHEBI:30013"/>
        <dbReference type="ChEBI" id="CHEBI:30616"/>
        <dbReference type="ChEBI" id="CHEBI:61977"/>
        <dbReference type="ChEBI" id="CHEBI:456216"/>
        <dbReference type="EC" id="2.7.11.1"/>
    </reaction>
</comment>
<dbReference type="Gene3D" id="1.10.510.10">
    <property type="entry name" value="Transferase(Phosphotransferase) domain 1"/>
    <property type="match status" value="1"/>
</dbReference>
<comment type="caution">
    <text evidence="13">The sequence shown here is derived from an EMBL/GenBank/DDBJ whole genome shotgun (WGS) entry which is preliminary data.</text>
</comment>
<dbReference type="AlphaFoldDB" id="A0A834YE59"/>
<dbReference type="SUPFAM" id="SSF56112">
    <property type="entry name" value="Protein kinase-like (PK-like)"/>
    <property type="match status" value="1"/>
</dbReference>
<dbReference type="SUPFAM" id="SSF54001">
    <property type="entry name" value="Cysteine proteinases"/>
    <property type="match status" value="1"/>
</dbReference>
<evidence type="ECO:0000313" key="13">
    <source>
        <dbReference type="EMBL" id="KAF8378422.1"/>
    </source>
</evidence>
<evidence type="ECO:0000313" key="14">
    <source>
        <dbReference type="Proteomes" id="UP000655225"/>
    </source>
</evidence>
<dbReference type="PANTHER" id="PTHR48005">
    <property type="entry name" value="LEUCINE RICH REPEAT KINASE 2"/>
    <property type="match status" value="1"/>
</dbReference>
<dbReference type="InterPro" id="IPR038765">
    <property type="entry name" value="Papain-like_cys_pep_sf"/>
</dbReference>
<comment type="catalytic activity">
    <reaction evidence="11">
        <text>L-seryl-[protein] + ATP = O-phospho-L-seryl-[protein] + ADP + H(+)</text>
        <dbReference type="Rhea" id="RHEA:17989"/>
        <dbReference type="Rhea" id="RHEA-COMP:9863"/>
        <dbReference type="Rhea" id="RHEA-COMP:11604"/>
        <dbReference type="ChEBI" id="CHEBI:15378"/>
        <dbReference type="ChEBI" id="CHEBI:29999"/>
        <dbReference type="ChEBI" id="CHEBI:30616"/>
        <dbReference type="ChEBI" id="CHEBI:83421"/>
        <dbReference type="ChEBI" id="CHEBI:456216"/>
        <dbReference type="EC" id="2.7.11.1"/>
    </reaction>
</comment>
<evidence type="ECO:0000256" key="8">
    <source>
        <dbReference type="ARBA" id="ARBA00022801"/>
    </source>
</evidence>
<keyword evidence="5" id="KW-0808">Transferase</keyword>
<keyword evidence="14" id="KW-1185">Reference proteome</keyword>
<name>A0A834YE59_TETSI</name>
<accession>A0A834YE59</accession>